<evidence type="ECO:0008006" key="5">
    <source>
        <dbReference type="Google" id="ProtNLM"/>
    </source>
</evidence>
<evidence type="ECO:0000256" key="2">
    <source>
        <dbReference type="ARBA" id="ARBA00022842"/>
    </source>
</evidence>
<dbReference type="SUPFAM" id="SSF53335">
    <property type="entry name" value="S-adenosyl-L-methionine-dependent methyltransferases"/>
    <property type="match status" value="1"/>
</dbReference>
<dbReference type="Proteomes" id="UP001379235">
    <property type="component" value="Unassembled WGS sequence"/>
</dbReference>
<dbReference type="InterPro" id="IPR029063">
    <property type="entry name" value="SAM-dependent_MTases_sf"/>
</dbReference>
<dbReference type="InterPro" id="IPR042086">
    <property type="entry name" value="MeTrfase_capping"/>
</dbReference>
<evidence type="ECO:0000313" key="4">
    <source>
        <dbReference type="Proteomes" id="UP001379235"/>
    </source>
</evidence>
<accession>A0ABU8SAS4</accession>
<comment type="caution">
    <text evidence="3">The sequence shown here is derived from an EMBL/GenBank/DDBJ whole genome shotgun (WGS) entry which is preliminary data.</text>
</comment>
<keyword evidence="1" id="KW-0479">Metal-binding</keyword>
<gene>
    <name evidence="3" type="ORF">WG900_14180</name>
</gene>
<dbReference type="PANTHER" id="PTHR31009">
    <property type="entry name" value="S-ADENOSYL-L-METHIONINE:CARBOXYL METHYLTRANSFERASE FAMILY PROTEIN"/>
    <property type="match status" value="1"/>
</dbReference>
<name>A0ABU8SAS4_9SPHN</name>
<reference evidence="3 4" key="1">
    <citation type="submission" date="2024-03" db="EMBL/GenBank/DDBJ databases">
        <authorList>
            <person name="Jo J.-H."/>
        </authorList>
    </citation>
    <scope>NUCLEOTIDE SEQUENCE [LARGE SCALE GENOMIC DNA]</scope>
    <source>
        <strain evidence="3 4">AS3R-12</strain>
    </source>
</reference>
<sequence length="355" mass="38831">MAKDAHPPPAAMQGDGYYNRNSRLQAANLTSALPLLLDAVGLRHPQERTVITIADYGASQGRNSMVPLAAAVDALRTSGHRTSAIEIYHVDLPTNDFNTLFVTLANPAESYLNGRPNVYPAAIGRSYFEQILPAGRVDFGWSSNALHWMRGNPVLVPDHGWAIYSKTPGAVAAVENQLASDWRDFLIARASELREGGVAVCQFMGRGNDSHGFEWMADCWWQAILAVHREGLLSEDDILQMTCPSAGRSIEQIEDPFADGTFHGLLLDQVAIIPSPDPFWDAYLRSGNLTEFAHSWSTTMRAANGPSFIAGLSSERDHEHILDRIMHHHAALVSADPQPCVSWLAIAVIRKGSAT</sequence>
<dbReference type="Gene3D" id="3.40.50.150">
    <property type="entry name" value="Vaccinia Virus protein VP39"/>
    <property type="match status" value="1"/>
</dbReference>
<protein>
    <recommendedName>
        <fullName evidence="5">SAM-dependent methyltransferase</fullName>
    </recommendedName>
</protein>
<dbReference type="InterPro" id="IPR005299">
    <property type="entry name" value="MeTrfase_7"/>
</dbReference>
<dbReference type="Pfam" id="PF03492">
    <property type="entry name" value="Methyltransf_7"/>
    <property type="match status" value="1"/>
</dbReference>
<proteinExistence type="predicted"/>
<keyword evidence="2" id="KW-0460">Magnesium</keyword>
<dbReference type="RefSeq" id="WP_339967937.1">
    <property type="nucleotide sequence ID" value="NZ_JBBHJY010000007.1"/>
</dbReference>
<evidence type="ECO:0000256" key="1">
    <source>
        <dbReference type="ARBA" id="ARBA00022723"/>
    </source>
</evidence>
<dbReference type="EMBL" id="JBBHJY010000007">
    <property type="protein sequence ID" value="MEJ6011067.1"/>
    <property type="molecule type" value="Genomic_DNA"/>
</dbReference>
<organism evidence="3 4">
    <name type="scientific">Novosphingobium aquae</name>
    <dbReference type="NCBI Taxonomy" id="3133435"/>
    <lineage>
        <taxon>Bacteria</taxon>
        <taxon>Pseudomonadati</taxon>
        <taxon>Pseudomonadota</taxon>
        <taxon>Alphaproteobacteria</taxon>
        <taxon>Sphingomonadales</taxon>
        <taxon>Sphingomonadaceae</taxon>
        <taxon>Novosphingobium</taxon>
    </lineage>
</organism>
<dbReference type="Gene3D" id="1.10.1200.270">
    <property type="entry name" value="Methyltransferase, alpha-helical capping domain"/>
    <property type="match status" value="1"/>
</dbReference>
<keyword evidence="4" id="KW-1185">Reference proteome</keyword>
<evidence type="ECO:0000313" key="3">
    <source>
        <dbReference type="EMBL" id="MEJ6011067.1"/>
    </source>
</evidence>